<keyword evidence="7" id="KW-1185">Reference proteome</keyword>
<evidence type="ECO:0000313" key="6">
    <source>
        <dbReference type="EMBL" id="GMM38667.1"/>
    </source>
</evidence>
<evidence type="ECO:0000256" key="3">
    <source>
        <dbReference type="ARBA" id="ARBA00022777"/>
    </source>
</evidence>
<organism evidence="6 7">
    <name type="scientific">Saccharomycopsis crataegensis</name>
    <dbReference type="NCBI Taxonomy" id="43959"/>
    <lineage>
        <taxon>Eukaryota</taxon>
        <taxon>Fungi</taxon>
        <taxon>Dikarya</taxon>
        <taxon>Ascomycota</taxon>
        <taxon>Saccharomycotina</taxon>
        <taxon>Saccharomycetes</taxon>
        <taxon>Saccharomycopsidaceae</taxon>
        <taxon>Saccharomycopsis</taxon>
    </lineage>
</organism>
<dbReference type="AlphaFoldDB" id="A0AAV5QUS6"/>
<dbReference type="GO" id="GO:0005737">
    <property type="term" value="C:cytoplasm"/>
    <property type="evidence" value="ECO:0007669"/>
    <property type="project" value="TreeGrafter"/>
</dbReference>
<accession>A0AAV5QUS6</accession>
<dbReference type="InterPro" id="IPR005522">
    <property type="entry name" value="IPK"/>
</dbReference>
<evidence type="ECO:0000256" key="4">
    <source>
        <dbReference type="RuleBase" id="RU363090"/>
    </source>
</evidence>
<name>A0AAV5QUS6_9ASCO</name>
<dbReference type="GO" id="GO:0008440">
    <property type="term" value="F:inositol-1,4,5-trisphosphate 3-kinase activity"/>
    <property type="evidence" value="ECO:0007669"/>
    <property type="project" value="TreeGrafter"/>
</dbReference>
<feature type="region of interest" description="Disordered" evidence="5">
    <location>
        <begin position="303"/>
        <end position="330"/>
    </location>
</feature>
<dbReference type="EMBL" id="BTFZ01000020">
    <property type="protein sequence ID" value="GMM38667.1"/>
    <property type="molecule type" value="Genomic_DNA"/>
</dbReference>
<protein>
    <recommendedName>
        <fullName evidence="4">Kinase</fullName>
        <ecNumber evidence="4">2.7.-.-</ecNumber>
    </recommendedName>
</protein>
<dbReference type="PANTHER" id="PTHR12400:SF103">
    <property type="entry name" value="INOSITOL POLYPHOSPHATE MULTIKINASE"/>
    <property type="match status" value="1"/>
</dbReference>
<dbReference type="RefSeq" id="XP_064855662.1">
    <property type="nucleotide sequence ID" value="XM_064999590.1"/>
</dbReference>
<evidence type="ECO:0000313" key="7">
    <source>
        <dbReference type="Proteomes" id="UP001360560"/>
    </source>
</evidence>
<proteinExistence type="inferred from homology"/>
<gene>
    <name evidence="6" type="ORF">DASC09_060060</name>
</gene>
<dbReference type="GO" id="GO:0032958">
    <property type="term" value="P:inositol phosphate biosynthetic process"/>
    <property type="evidence" value="ECO:0007669"/>
    <property type="project" value="InterPro"/>
</dbReference>
<dbReference type="InterPro" id="IPR038286">
    <property type="entry name" value="IPK_sf"/>
</dbReference>
<dbReference type="EC" id="2.7.-.-" evidence="4"/>
<dbReference type="GO" id="GO:0005634">
    <property type="term" value="C:nucleus"/>
    <property type="evidence" value="ECO:0007669"/>
    <property type="project" value="TreeGrafter"/>
</dbReference>
<comment type="similarity">
    <text evidence="1 4">Belongs to the inositol phosphokinase (IPK) family.</text>
</comment>
<evidence type="ECO:0000256" key="1">
    <source>
        <dbReference type="ARBA" id="ARBA00007374"/>
    </source>
</evidence>
<dbReference type="Gene3D" id="3.30.470.160">
    <property type="entry name" value="Inositol polyphosphate kinase"/>
    <property type="match status" value="1"/>
</dbReference>
<feature type="compositionally biased region" description="Acidic residues" evidence="5">
    <location>
        <begin position="305"/>
        <end position="318"/>
    </location>
</feature>
<keyword evidence="2 4" id="KW-0808">Transferase</keyword>
<dbReference type="GeneID" id="90076655"/>
<sequence>MEGYKQVAHQAAGHPGALVDSSSGELFAKLSCQQEIDFYTQVSAKELTDDEGHEYLGSSLYDWMPKFLGRLDQGITKDLENSSMVNQRELEQAKQDLEAMSIGEDSSSSNSPMPIGDKPYVVLQNLLFGFNKPSIIDIKLGAKLTDPKDPTISEDKHQRLAKVSTTTTSGSWNIRICGMKTFDNYPQATEAEYDQIVNDQDVSQVEDPEAPHKNYVVFNKFFGRNLTTDNIKLAFRLFFFENQLDHVRQVQVLQKMIDRLQVLHNCLIDTEARMFSSSIFMVFENDLDRWNNKEEGYEDPLIREDFEDSDDDDEEEKEEISRNKGDTAPLSSLNMIDFAHSRLAPKKGCDDNVLDGVENLLKIFEELLNDSHSFCKSG</sequence>
<keyword evidence="3 4" id="KW-0418">Kinase</keyword>
<dbReference type="PANTHER" id="PTHR12400">
    <property type="entry name" value="INOSITOL POLYPHOSPHATE KINASE"/>
    <property type="match status" value="1"/>
</dbReference>
<comment type="caution">
    <text evidence="6">The sequence shown here is derived from an EMBL/GenBank/DDBJ whole genome shotgun (WGS) entry which is preliminary data.</text>
</comment>
<dbReference type="SUPFAM" id="SSF56104">
    <property type="entry name" value="SAICAR synthase-like"/>
    <property type="match status" value="1"/>
</dbReference>
<dbReference type="GO" id="GO:0000824">
    <property type="term" value="F:inositol-1,4,5,6-tetrakisphosphate 3-kinase activity"/>
    <property type="evidence" value="ECO:0007669"/>
    <property type="project" value="TreeGrafter"/>
</dbReference>
<evidence type="ECO:0000256" key="2">
    <source>
        <dbReference type="ARBA" id="ARBA00022679"/>
    </source>
</evidence>
<evidence type="ECO:0000256" key="5">
    <source>
        <dbReference type="SAM" id="MobiDB-lite"/>
    </source>
</evidence>
<reference evidence="6 7" key="1">
    <citation type="journal article" date="2023" name="Elife">
        <title>Identification of key yeast species and microbe-microbe interactions impacting larval growth of Drosophila in the wild.</title>
        <authorList>
            <person name="Mure A."/>
            <person name="Sugiura Y."/>
            <person name="Maeda R."/>
            <person name="Honda K."/>
            <person name="Sakurai N."/>
            <person name="Takahashi Y."/>
            <person name="Watada M."/>
            <person name="Katoh T."/>
            <person name="Gotoh A."/>
            <person name="Gotoh Y."/>
            <person name="Taniguchi I."/>
            <person name="Nakamura K."/>
            <person name="Hayashi T."/>
            <person name="Katayama T."/>
            <person name="Uemura T."/>
            <person name="Hattori Y."/>
        </authorList>
    </citation>
    <scope>NUCLEOTIDE SEQUENCE [LARGE SCALE GENOMIC DNA]</scope>
    <source>
        <strain evidence="6 7">SC-9</strain>
    </source>
</reference>
<dbReference type="GO" id="GO:0046854">
    <property type="term" value="P:phosphatidylinositol phosphate biosynthetic process"/>
    <property type="evidence" value="ECO:0007669"/>
    <property type="project" value="TreeGrafter"/>
</dbReference>
<dbReference type="Proteomes" id="UP001360560">
    <property type="component" value="Unassembled WGS sequence"/>
</dbReference>
<dbReference type="Pfam" id="PF03770">
    <property type="entry name" value="IPK"/>
    <property type="match status" value="1"/>
</dbReference>